<feature type="transmembrane region" description="Helical" evidence="7">
    <location>
        <begin position="124"/>
        <end position="150"/>
    </location>
</feature>
<dbReference type="PANTHER" id="PTHR30151">
    <property type="entry name" value="ALKANE SULFONATE ABC TRANSPORTER-RELATED, MEMBRANE SUBUNIT"/>
    <property type="match status" value="1"/>
</dbReference>
<evidence type="ECO:0000256" key="3">
    <source>
        <dbReference type="ARBA" id="ARBA00022475"/>
    </source>
</evidence>
<dbReference type="Gene3D" id="1.10.3720.10">
    <property type="entry name" value="MetI-like"/>
    <property type="match status" value="1"/>
</dbReference>
<dbReference type="GO" id="GO:0005886">
    <property type="term" value="C:plasma membrane"/>
    <property type="evidence" value="ECO:0007669"/>
    <property type="project" value="UniProtKB-SubCell"/>
</dbReference>
<evidence type="ECO:0000256" key="7">
    <source>
        <dbReference type="RuleBase" id="RU363032"/>
    </source>
</evidence>
<keyword evidence="6 7" id="KW-0472">Membrane</keyword>
<evidence type="ECO:0000313" key="9">
    <source>
        <dbReference type="EMBL" id="PIT01342.1"/>
    </source>
</evidence>
<keyword evidence="3" id="KW-1003">Cell membrane</keyword>
<dbReference type="Pfam" id="PF00528">
    <property type="entry name" value="BPD_transp_1"/>
    <property type="match status" value="1"/>
</dbReference>
<keyword evidence="5 7" id="KW-1133">Transmembrane helix</keyword>
<evidence type="ECO:0000313" key="10">
    <source>
        <dbReference type="Proteomes" id="UP000228930"/>
    </source>
</evidence>
<gene>
    <name evidence="9" type="ORF">TSA1_11655</name>
</gene>
<comment type="subcellular location">
    <subcellularLocation>
        <location evidence="1 7">Cell membrane</location>
        <topology evidence="1 7">Multi-pass membrane protein</topology>
    </subcellularLocation>
</comment>
<sequence>MSLVIDDGLVPRRRGWRGLPVPLRRAIQLSLILAGWQLYVQTSDVNPLIFPPPGDVFSALWRGWSSGALAGATWTTLKLLGISLLIGVVMALIFTVLARVNSFVDDAVELATSMLNPLPSVAMLPIAIIWFGLNVNSLIFVVVNAVVWPVTLNISTGFRTANQTLVNVGRVLGLSWWRMVTDVLFPAALPYTMTGLKTGLGYGWRTIIAAELVFGISGSKSGLGNYLNDARYFLRTDEVFAGIISVAVIGIILEAGFNWIERRTIVRWGMKQATATIDD</sequence>
<keyword evidence="4 7" id="KW-0812">Transmembrane</keyword>
<feature type="transmembrane region" description="Helical" evidence="7">
    <location>
        <begin position="239"/>
        <end position="260"/>
    </location>
</feature>
<dbReference type="InterPro" id="IPR000515">
    <property type="entry name" value="MetI-like"/>
</dbReference>
<dbReference type="SUPFAM" id="SSF161098">
    <property type="entry name" value="MetI-like"/>
    <property type="match status" value="1"/>
</dbReference>
<name>A0A2M6U9S1_9BRAD</name>
<dbReference type="GO" id="GO:0055085">
    <property type="term" value="P:transmembrane transport"/>
    <property type="evidence" value="ECO:0007669"/>
    <property type="project" value="InterPro"/>
</dbReference>
<comment type="caution">
    <text evidence="9">The sequence shown here is derived from an EMBL/GenBank/DDBJ whole genome shotgun (WGS) entry which is preliminary data.</text>
</comment>
<accession>A0A2M6U9S1</accession>
<evidence type="ECO:0000256" key="1">
    <source>
        <dbReference type="ARBA" id="ARBA00004651"/>
    </source>
</evidence>
<dbReference type="PROSITE" id="PS50928">
    <property type="entry name" value="ABC_TM1"/>
    <property type="match status" value="1"/>
</dbReference>
<dbReference type="PANTHER" id="PTHR30151:SF16">
    <property type="entry name" value="ABC TRANSPORTER PERMEASE PROTEIN"/>
    <property type="match status" value="1"/>
</dbReference>
<dbReference type="Proteomes" id="UP000228930">
    <property type="component" value="Unassembled WGS sequence"/>
</dbReference>
<keyword evidence="2 7" id="KW-0813">Transport</keyword>
<feature type="transmembrane region" description="Helical" evidence="7">
    <location>
        <begin position="84"/>
        <end position="104"/>
    </location>
</feature>
<evidence type="ECO:0000256" key="2">
    <source>
        <dbReference type="ARBA" id="ARBA00022448"/>
    </source>
</evidence>
<organism evidence="9 10">
    <name type="scientific">Bradyrhizobium nitroreducens</name>
    <dbReference type="NCBI Taxonomy" id="709803"/>
    <lineage>
        <taxon>Bacteria</taxon>
        <taxon>Pseudomonadati</taxon>
        <taxon>Pseudomonadota</taxon>
        <taxon>Alphaproteobacteria</taxon>
        <taxon>Hyphomicrobiales</taxon>
        <taxon>Nitrobacteraceae</taxon>
        <taxon>Bradyrhizobium</taxon>
    </lineage>
</organism>
<dbReference type="AlphaFoldDB" id="A0A2M6U9S1"/>
<proteinExistence type="inferred from homology"/>
<comment type="similarity">
    <text evidence="7">Belongs to the binding-protein-dependent transport system permease family.</text>
</comment>
<evidence type="ECO:0000256" key="6">
    <source>
        <dbReference type="ARBA" id="ARBA00023136"/>
    </source>
</evidence>
<protein>
    <recommendedName>
        <fullName evidence="8">ABC transmembrane type-1 domain-containing protein</fullName>
    </recommendedName>
</protein>
<dbReference type="CDD" id="cd06261">
    <property type="entry name" value="TM_PBP2"/>
    <property type="match status" value="1"/>
</dbReference>
<feature type="domain" description="ABC transmembrane type-1" evidence="8">
    <location>
        <begin position="73"/>
        <end position="261"/>
    </location>
</feature>
<evidence type="ECO:0000259" key="8">
    <source>
        <dbReference type="PROSITE" id="PS50928"/>
    </source>
</evidence>
<dbReference type="InterPro" id="IPR035906">
    <property type="entry name" value="MetI-like_sf"/>
</dbReference>
<dbReference type="EMBL" id="LFJC01000003">
    <property type="protein sequence ID" value="PIT01342.1"/>
    <property type="molecule type" value="Genomic_DNA"/>
</dbReference>
<evidence type="ECO:0000256" key="5">
    <source>
        <dbReference type="ARBA" id="ARBA00022989"/>
    </source>
</evidence>
<reference evidence="9 10" key="1">
    <citation type="submission" date="2015-06" db="EMBL/GenBank/DDBJ databases">
        <title>Comparative genome analysis of nirS-carrying Bradyrhizobium sp. strains.</title>
        <authorList>
            <person name="Ishii S."/>
            <person name="Jang J."/>
            <person name="Nishizawa T."/>
            <person name="Senoo K."/>
        </authorList>
    </citation>
    <scope>NUCLEOTIDE SEQUENCE [LARGE SCALE GENOMIC DNA]</scope>
    <source>
        <strain evidence="9 10">TSA1</strain>
    </source>
</reference>
<feature type="transmembrane region" description="Helical" evidence="7">
    <location>
        <begin position="202"/>
        <end position="219"/>
    </location>
</feature>
<keyword evidence="10" id="KW-1185">Reference proteome</keyword>
<evidence type="ECO:0000256" key="4">
    <source>
        <dbReference type="ARBA" id="ARBA00022692"/>
    </source>
</evidence>